<feature type="region of interest" description="Disordered" evidence="1">
    <location>
        <begin position="218"/>
        <end position="484"/>
    </location>
</feature>
<feature type="region of interest" description="Disordered" evidence="1">
    <location>
        <begin position="1019"/>
        <end position="1062"/>
    </location>
</feature>
<evidence type="ECO:0008006" key="4">
    <source>
        <dbReference type="Google" id="ProtNLM"/>
    </source>
</evidence>
<feature type="compositionally biased region" description="Basic residues" evidence="1">
    <location>
        <begin position="1053"/>
        <end position="1062"/>
    </location>
</feature>
<evidence type="ECO:0000256" key="1">
    <source>
        <dbReference type="SAM" id="MobiDB-lite"/>
    </source>
</evidence>
<reference evidence="2 3" key="1">
    <citation type="journal article" date="2016" name="Mol. Biol. Evol.">
        <title>Comparative Genomics of Early-Diverging Mushroom-Forming Fungi Provides Insights into the Origins of Lignocellulose Decay Capabilities.</title>
        <authorList>
            <person name="Nagy L.G."/>
            <person name="Riley R."/>
            <person name="Tritt A."/>
            <person name="Adam C."/>
            <person name="Daum C."/>
            <person name="Floudas D."/>
            <person name="Sun H."/>
            <person name="Yadav J.S."/>
            <person name="Pangilinan J."/>
            <person name="Larsson K.H."/>
            <person name="Matsuura K."/>
            <person name="Barry K."/>
            <person name="Labutti K."/>
            <person name="Kuo R."/>
            <person name="Ohm R.A."/>
            <person name="Bhattacharya S.S."/>
            <person name="Shirouzu T."/>
            <person name="Yoshinaga Y."/>
            <person name="Martin F.M."/>
            <person name="Grigoriev I.V."/>
            <person name="Hibbett D.S."/>
        </authorList>
    </citation>
    <scope>NUCLEOTIDE SEQUENCE [LARGE SCALE GENOMIC DNA]</scope>
    <source>
        <strain evidence="2 3">L-15889</strain>
    </source>
</reference>
<feature type="region of interest" description="Disordered" evidence="1">
    <location>
        <begin position="694"/>
        <end position="720"/>
    </location>
</feature>
<dbReference type="STRING" id="1314783.A0A165QNJ6"/>
<feature type="compositionally biased region" description="Basic and acidic residues" evidence="1">
    <location>
        <begin position="336"/>
        <end position="352"/>
    </location>
</feature>
<dbReference type="SUPFAM" id="SSF52113">
    <property type="entry name" value="BRCT domain"/>
    <property type="match status" value="1"/>
</dbReference>
<feature type="region of interest" description="Disordered" evidence="1">
    <location>
        <begin position="618"/>
        <end position="673"/>
    </location>
</feature>
<feature type="region of interest" description="Disordered" evidence="1">
    <location>
        <begin position="1"/>
        <end position="46"/>
    </location>
</feature>
<feature type="compositionally biased region" description="Low complexity" evidence="1">
    <location>
        <begin position="305"/>
        <end position="316"/>
    </location>
</feature>
<dbReference type="AlphaFoldDB" id="A0A165QNJ6"/>
<feature type="region of interest" description="Disordered" evidence="1">
    <location>
        <begin position="72"/>
        <end position="155"/>
    </location>
</feature>
<proteinExistence type="predicted"/>
<dbReference type="InterPro" id="IPR036420">
    <property type="entry name" value="BRCT_dom_sf"/>
</dbReference>
<evidence type="ECO:0000313" key="3">
    <source>
        <dbReference type="Proteomes" id="UP000076727"/>
    </source>
</evidence>
<feature type="region of interest" description="Disordered" evidence="1">
    <location>
        <begin position="565"/>
        <end position="589"/>
    </location>
</feature>
<feature type="compositionally biased region" description="Basic and acidic residues" evidence="1">
    <location>
        <begin position="105"/>
        <end position="127"/>
    </location>
</feature>
<feature type="compositionally biased region" description="Basic and acidic residues" evidence="1">
    <location>
        <begin position="371"/>
        <end position="381"/>
    </location>
</feature>
<keyword evidence="3" id="KW-1185">Reference proteome</keyword>
<feature type="compositionally biased region" description="Polar residues" evidence="1">
    <location>
        <begin position="425"/>
        <end position="443"/>
    </location>
</feature>
<feature type="compositionally biased region" description="Low complexity" evidence="1">
    <location>
        <begin position="619"/>
        <end position="639"/>
    </location>
</feature>
<feature type="compositionally biased region" description="Basic residues" evidence="1">
    <location>
        <begin position="1"/>
        <end position="19"/>
    </location>
</feature>
<dbReference type="Gene3D" id="3.40.50.10190">
    <property type="entry name" value="BRCT domain"/>
    <property type="match status" value="1"/>
</dbReference>
<feature type="region of interest" description="Disordered" evidence="1">
    <location>
        <begin position="760"/>
        <end position="850"/>
    </location>
</feature>
<dbReference type="OrthoDB" id="2384350at2759"/>
<accession>A0A165QNJ6</accession>
<dbReference type="CDD" id="cd17716">
    <property type="entry name" value="BRCT_microcephalin_rpt1"/>
    <property type="match status" value="1"/>
</dbReference>
<feature type="compositionally biased region" description="Polar residues" evidence="1">
    <location>
        <begin position="760"/>
        <end position="786"/>
    </location>
</feature>
<protein>
    <recommendedName>
        <fullName evidence="4">BRCT domain-containing protein</fullName>
    </recommendedName>
</protein>
<organism evidence="2 3">
    <name type="scientific">Daedalea quercina L-15889</name>
    <dbReference type="NCBI Taxonomy" id="1314783"/>
    <lineage>
        <taxon>Eukaryota</taxon>
        <taxon>Fungi</taxon>
        <taxon>Dikarya</taxon>
        <taxon>Basidiomycota</taxon>
        <taxon>Agaricomycotina</taxon>
        <taxon>Agaricomycetes</taxon>
        <taxon>Polyporales</taxon>
        <taxon>Fomitopsis</taxon>
    </lineage>
</organism>
<feature type="region of interest" description="Disordered" evidence="1">
    <location>
        <begin position="503"/>
        <end position="538"/>
    </location>
</feature>
<feature type="compositionally biased region" description="Polar residues" evidence="1">
    <location>
        <begin position="72"/>
        <end position="81"/>
    </location>
</feature>
<evidence type="ECO:0000313" key="2">
    <source>
        <dbReference type="EMBL" id="KZT69712.1"/>
    </source>
</evidence>
<dbReference type="EMBL" id="KV429056">
    <property type="protein sequence ID" value="KZT69712.1"/>
    <property type="molecule type" value="Genomic_DNA"/>
</dbReference>
<feature type="compositionally biased region" description="Low complexity" evidence="1">
    <location>
        <begin position="453"/>
        <end position="475"/>
    </location>
</feature>
<feature type="compositionally biased region" description="Polar residues" evidence="1">
    <location>
        <begin position="1019"/>
        <end position="1031"/>
    </location>
</feature>
<gene>
    <name evidence="2" type="ORF">DAEQUDRAFT_250685</name>
</gene>
<name>A0A165QNJ6_9APHY</name>
<feature type="compositionally biased region" description="Polar residues" evidence="1">
    <location>
        <begin position="516"/>
        <end position="532"/>
    </location>
</feature>
<feature type="compositionally biased region" description="Low complexity" evidence="1">
    <location>
        <begin position="237"/>
        <end position="248"/>
    </location>
</feature>
<sequence>MITRKTRHVNRHQQTRRGARAGGWNARTLRTDARPPCSMASSRRTRSQLALPAFDLNQLARSPLKDARQALRNNQSPQTNPGIADVDPRLFSPLHKQPKRPSSPFKDHGTYERDSKRARHDDQREENQSPLLGPRRPPSASSIRESTVPLDTPSKFRRAQSVPIWPSAPLIDLNHIPRSPSKPSPVLRIATLPIEGVQPVQPVAPLTTQEPIAQLTLNNASSPAPIPPSTPEQTMAPTSPLTPLTPLSEVTDLPRFPSEPAQSSSDDTPTAAPSIESSSFHPAKSYSAHPAESSSVYPVETPKRAPSAATIATPSTGFSRLPRPSFVASSRPPSVKKPEYSKAPSKRQEKPRTRLGPIPLGGRMTRSAALRQKESAKKEGIAEATTPKPVAGSSTPALRFTPARPAPDAADQSNKPAPLHKRRSFSFSFAQPTTSSAAKSTPRSPERDKRHSGLPIPSTSGSSSNASTSSKPLSAAAVEQTPLNSSLSSLSLALKKLCMPVPSRPGTSLGVHLGPTGTSDESPTEVSMVQSTPSRPPASIAAIPARVVSLQRAATVGDFFKAPTQTQTKPKQMALTFTPAPSSRPPEAKKRITVHSGIVAGKPKGKISFGRFTPAALTAGPSNSRASSSAVPAAPQSNARPGAHGGSRVFPRASKKSSLPMVEGSPVKGGADDANANEEAVNAEGASIIEQAIKQQRGADGARPSTAVEEDATVPPSVPATEELTVNASTTLAVKRDPSRRASLALQLFRESQLIQSSKLPETPIASSSSSTAQVQKGPSTDSSTLVKRHTPATGTFRKPPPSSSFHFNLRERPEPKSAPTVLKRSASAAHVSAKGKRTEPPEGEGTPGRMRGVLRECTVFVDVRTDDGDDAGALFVDMLADMGAKVCCVGMCSCGIVLMLHFAFKVLTRVGQTCTHVIFKNGLLSTLTRYRLLKEPRPLAVGIAWVVECAEQCKRVDEARFLISLDGVNVAGTQKRRRSMLPRQFHTLQSADTSAQSATSPDATSLNLASRVFSLTMTTPDAQRSSSPSVADTDEANRSGSGHTLLPLEMARRRRSVLPGP</sequence>
<dbReference type="Proteomes" id="UP000076727">
    <property type="component" value="Unassembled WGS sequence"/>
</dbReference>